<reference evidence="1" key="1">
    <citation type="journal article" date="2021" name="Sci. Adv.">
        <title>The American lobster genome reveals insights on longevity, neural, and immune adaptations.</title>
        <authorList>
            <person name="Polinski J.M."/>
            <person name="Zimin A.V."/>
            <person name="Clark K.F."/>
            <person name="Kohn A.B."/>
            <person name="Sadowski N."/>
            <person name="Timp W."/>
            <person name="Ptitsyn A."/>
            <person name="Khanna P."/>
            <person name="Romanova D.Y."/>
            <person name="Williams P."/>
            <person name="Greenwood S.J."/>
            <person name="Moroz L.L."/>
            <person name="Walt D.R."/>
            <person name="Bodnar A.G."/>
        </authorList>
    </citation>
    <scope>NUCLEOTIDE SEQUENCE</scope>
    <source>
        <strain evidence="1">GMGI-L3</strain>
    </source>
</reference>
<dbReference type="EMBL" id="JAHLQT010011563">
    <property type="protein sequence ID" value="KAG7172214.1"/>
    <property type="molecule type" value="Genomic_DNA"/>
</dbReference>
<evidence type="ECO:0000313" key="2">
    <source>
        <dbReference type="Proteomes" id="UP000747542"/>
    </source>
</evidence>
<accession>A0A8J5T2R3</accession>
<keyword evidence="2" id="KW-1185">Reference proteome</keyword>
<proteinExistence type="predicted"/>
<gene>
    <name evidence="1" type="ORF">Hamer_G009560</name>
</gene>
<evidence type="ECO:0000313" key="1">
    <source>
        <dbReference type="EMBL" id="KAG7172214.1"/>
    </source>
</evidence>
<feature type="non-terminal residue" evidence="1">
    <location>
        <position position="1"/>
    </location>
</feature>
<protein>
    <submittedName>
        <fullName evidence="1">Uncharacterized protein</fullName>
    </submittedName>
</protein>
<dbReference type="AlphaFoldDB" id="A0A8J5T2R3"/>
<dbReference type="Proteomes" id="UP000747542">
    <property type="component" value="Unassembled WGS sequence"/>
</dbReference>
<comment type="caution">
    <text evidence="1">The sequence shown here is derived from an EMBL/GenBank/DDBJ whole genome shotgun (WGS) entry which is preliminary data.</text>
</comment>
<name>A0A8J5T2R3_HOMAM</name>
<feature type="non-terminal residue" evidence="1">
    <location>
        <position position="122"/>
    </location>
</feature>
<organism evidence="1 2">
    <name type="scientific">Homarus americanus</name>
    <name type="common">American lobster</name>
    <dbReference type="NCBI Taxonomy" id="6706"/>
    <lineage>
        <taxon>Eukaryota</taxon>
        <taxon>Metazoa</taxon>
        <taxon>Ecdysozoa</taxon>
        <taxon>Arthropoda</taxon>
        <taxon>Crustacea</taxon>
        <taxon>Multicrustacea</taxon>
        <taxon>Malacostraca</taxon>
        <taxon>Eumalacostraca</taxon>
        <taxon>Eucarida</taxon>
        <taxon>Decapoda</taxon>
        <taxon>Pleocyemata</taxon>
        <taxon>Astacidea</taxon>
        <taxon>Nephropoidea</taxon>
        <taxon>Nephropidae</taxon>
        <taxon>Homarus</taxon>
    </lineage>
</organism>
<sequence length="122" mass="13475">NCSHISNVLLKRKEVEDVGVGRKIQEAVQVCPRRLSRLMVGTSPLLSLSRPLHPPVFLRSSAPTTTPHILHGHSSVTTVTEKGVGLFQFEALEVCIILYYHCFSTTTTTTTTTTIQDHLPHS</sequence>